<dbReference type="EMBL" id="KZ303509">
    <property type="protein sequence ID" value="PIA15167.1"/>
    <property type="molecule type" value="Genomic_DNA"/>
</dbReference>
<dbReference type="Gene3D" id="3.40.630.30">
    <property type="match status" value="1"/>
</dbReference>
<dbReference type="PROSITE" id="PS51186">
    <property type="entry name" value="GNAT"/>
    <property type="match status" value="1"/>
</dbReference>
<organism evidence="4 5">
    <name type="scientific">Coemansia reversa (strain ATCC 12441 / NRRL 1564)</name>
    <dbReference type="NCBI Taxonomy" id="763665"/>
    <lineage>
        <taxon>Eukaryota</taxon>
        <taxon>Fungi</taxon>
        <taxon>Fungi incertae sedis</taxon>
        <taxon>Zoopagomycota</taxon>
        <taxon>Kickxellomycotina</taxon>
        <taxon>Kickxellomycetes</taxon>
        <taxon>Kickxellales</taxon>
        <taxon>Kickxellaceae</taxon>
        <taxon>Coemansia</taxon>
    </lineage>
</organism>
<dbReference type="InterPro" id="IPR000182">
    <property type="entry name" value="GNAT_dom"/>
</dbReference>
<dbReference type="GO" id="GO:0004059">
    <property type="term" value="F:aralkylamine N-acetyltransferase activity"/>
    <property type="evidence" value="ECO:0007669"/>
    <property type="project" value="TreeGrafter"/>
</dbReference>
<evidence type="ECO:0000259" key="3">
    <source>
        <dbReference type="PROSITE" id="PS51186"/>
    </source>
</evidence>
<dbReference type="CDD" id="cd04301">
    <property type="entry name" value="NAT_SF"/>
    <property type="match status" value="1"/>
</dbReference>
<evidence type="ECO:0000256" key="1">
    <source>
        <dbReference type="ARBA" id="ARBA00022679"/>
    </source>
</evidence>
<proteinExistence type="predicted"/>
<dbReference type="OrthoDB" id="30840at2759"/>
<keyword evidence="2 4" id="KW-0012">Acyltransferase</keyword>
<evidence type="ECO:0000256" key="2">
    <source>
        <dbReference type="ARBA" id="ARBA00023315"/>
    </source>
</evidence>
<protein>
    <submittedName>
        <fullName evidence="4">Acyl-CoA N-acyltransferase</fullName>
    </submittedName>
</protein>
<dbReference type="InterPro" id="IPR051635">
    <property type="entry name" value="SNAT-like"/>
</dbReference>
<dbReference type="PANTHER" id="PTHR10908">
    <property type="entry name" value="SEROTONIN N-ACETYLTRANSFERASE"/>
    <property type="match status" value="1"/>
</dbReference>
<keyword evidence="1 4" id="KW-0808">Transferase</keyword>
<evidence type="ECO:0000313" key="4">
    <source>
        <dbReference type="EMBL" id="PIA15167.1"/>
    </source>
</evidence>
<dbReference type="Pfam" id="PF13673">
    <property type="entry name" value="Acetyltransf_10"/>
    <property type="match status" value="1"/>
</dbReference>
<gene>
    <name evidence="4" type="ORF">COEREDRAFT_9556</name>
</gene>
<dbReference type="AlphaFoldDB" id="A0A2G5B8V8"/>
<sequence length="174" mass="19591">MKDVDTLEFQNLRSVDEVRAARVFEEGGYTSDEGASLASMRYRFDHARHLFLGAFDQKGSLVGYVMSTQANAPLVTHRSMEEHDPHGSTVCIHSVCVNPLWQRKGVASRLLEAYTRAIRNYNSSIDASECKINRLALLSRKNLVPLYERAGYTTLGKSSVVHGTETWYDCIMDL</sequence>
<dbReference type="GO" id="GO:0005737">
    <property type="term" value="C:cytoplasm"/>
    <property type="evidence" value="ECO:0007669"/>
    <property type="project" value="TreeGrafter"/>
</dbReference>
<accession>A0A2G5B8V8</accession>
<dbReference type="STRING" id="763665.A0A2G5B8V8"/>
<feature type="domain" description="N-acetyltransferase" evidence="3">
    <location>
        <begin position="10"/>
        <end position="174"/>
    </location>
</feature>
<evidence type="ECO:0000313" key="5">
    <source>
        <dbReference type="Proteomes" id="UP000242474"/>
    </source>
</evidence>
<dbReference type="PANTHER" id="PTHR10908:SF0">
    <property type="entry name" value="SEROTONIN N-ACETYLTRANSFERASE"/>
    <property type="match status" value="1"/>
</dbReference>
<dbReference type="Proteomes" id="UP000242474">
    <property type="component" value="Unassembled WGS sequence"/>
</dbReference>
<reference evidence="4 5" key="1">
    <citation type="journal article" date="2015" name="Genome Biol. Evol.">
        <title>Phylogenomic analyses indicate that early fungi evolved digesting cell walls of algal ancestors of land plants.</title>
        <authorList>
            <person name="Chang Y."/>
            <person name="Wang S."/>
            <person name="Sekimoto S."/>
            <person name="Aerts A.L."/>
            <person name="Choi C."/>
            <person name="Clum A."/>
            <person name="LaButti K.M."/>
            <person name="Lindquist E.A."/>
            <person name="Yee Ngan C."/>
            <person name="Ohm R.A."/>
            <person name="Salamov A.A."/>
            <person name="Grigoriev I.V."/>
            <person name="Spatafora J.W."/>
            <person name="Berbee M.L."/>
        </authorList>
    </citation>
    <scope>NUCLEOTIDE SEQUENCE [LARGE SCALE GENOMIC DNA]</scope>
    <source>
        <strain evidence="4 5">NRRL 1564</strain>
    </source>
</reference>
<dbReference type="InterPro" id="IPR016181">
    <property type="entry name" value="Acyl_CoA_acyltransferase"/>
</dbReference>
<dbReference type="SUPFAM" id="SSF55729">
    <property type="entry name" value="Acyl-CoA N-acyltransferases (Nat)"/>
    <property type="match status" value="1"/>
</dbReference>
<keyword evidence="5" id="KW-1185">Reference proteome</keyword>
<name>A0A2G5B8V8_COERN</name>